<protein>
    <recommendedName>
        <fullName evidence="3">DNA helicase</fullName>
    </recommendedName>
</protein>
<dbReference type="InterPro" id="IPR027417">
    <property type="entry name" value="P-loop_NTPase"/>
</dbReference>
<evidence type="ECO:0008006" key="3">
    <source>
        <dbReference type="Google" id="ProtNLM"/>
    </source>
</evidence>
<dbReference type="Gene3D" id="3.40.50.300">
    <property type="entry name" value="P-loop containing nucleotide triphosphate hydrolases"/>
    <property type="match status" value="1"/>
</dbReference>
<name>A0ABQ6IJ17_9MICO</name>
<accession>A0ABQ6IJ17</accession>
<dbReference type="SUPFAM" id="SSF52540">
    <property type="entry name" value="P-loop containing nucleoside triphosphate hydrolases"/>
    <property type="match status" value="1"/>
</dbReference>
<dbReference type="EMBL" id="BSUN01000001">
    <property type="protein sequence ID" value="GMA37142.1"/>
    <property type="molecule type" value="Genomic_DNA"/>
</dbReference>
<proteinExistence type="predicted"/>
<keyword evidence="2" id="KW-1185">Reference proteome</keyword>
<comment type="caution">
    <text evidence="1">The sequence shown here is derived from an EMBL/GenBank/DDBJ whole genome shotgun (WGS) entry which is preliminary data.</text>
</comment>
<reference evidence="2" key="1">
    <citation type="journal article" date="2019" name="Int. J. Syst. Evol. Microbiol.">
        <title>The Global Catalogue of Microorganisms (GCM) 10K type strain sequencing project: providing services to taxonomists for standard genome sequencing and annotation.</title>
        <authorList>
            <consortium name="The Broad Institute Genomics Platform"/>
            <consortium name="The Broad Institute Genome Sequencing Center for Infectious Disease"/>
            <person name="Wu L."/>
            <person name="Ma J."/>
        </authorList>
    </citation>
    <scope>NUCLEOTIDE SEQUENCE [LARGE SCALE GENOMIC DNA]</scope>
    <source>
        <strain evidence="2">NBRC 112299</strain>
    </source>
</reference>
<organism evidence="1 2">
    <name type="scientific">Demequina litorisediminis</name>
    <dbReference type="NCBI Taxonomy" id="1849022"/>
    <lineage>
        <taxon>Bacteria</taxon>
        <taxon>Bacillati</taxon>
        <taxon>Actinomycetota</taxon>
        <taxon>Actinomycetes</taxon>
        <taxon>Micrococcales</taxon>
        <taxon>Demequinaceae</taxon>
        <taxon>Demequina</taxon>
    </lineage>
</organism>
<sequence>MTSRRRARLDDAVDATAVAGHDLVAAAARLALDHAHRMADADGGLVAVIAPPALARDIAREVGSGVEGLSVMTARQSKGLEFDVAIVVDPAAIGERPGDLYVALTRPTRRLDIVHAGPLPAGLEHLRSV</sequence>
<dbReference type="Proteomes" id="UP001157125">
    <property type="component" value="Unassembled WGS sequence"/>
</dbReference>
<gene>
    <name evidence="1" type="ORF">GCM10025876_33460</name>
</gene>
<evidence type="ECO:0000313" key="2">
    <source>
        <dbReference type="Proteomes" id="UP001157125"/>
    </source>
</evidence>
<evidence type="ECO:0000313" key="1">
    <source>
        <dbReference type="EMBL" id="GMA37142.1"/>
    </source>
</evidence>